<dbReference type="InterPro" id="IPR002052">
    <property type="entry name" value="DNA_methylase_N6_adenine_CS"/>
</dbReference>
<dbReference type="GO" id="GO:0008170">
    <property type="term" value="F:N-methyltransferase activity"/>
    <property type="evidence" value="ECO:0007669"/>
    <property type="project" value="InterPro"/>
</dbReference>
<dbReference type="EMBL" id="MKKK01000023">
    <property type="protein sequence ID" value="OEY95946.1"/>
    <property type="molecule type" value="Genomic_DNA"/>
</dbReference>
<accession>A0A1E7R9E7</accession>
<evidence type="ECO:0000256" key="1">
    <source>
        <dbReference type="ARBA" id="ARBA00006594"/>
    </source>
</evidence>
<dbReference type="Gene3D" id="3.40.50.150">
    <property type="entry name" value="Vaccinia Virus protein VP39"/>
    <property type="match status" value="1"/>
</dbReference>
<reference evidence="5 6" key="1">
    <citation type="submission" date="2016-09" db="EMBL/GenBank/DDBJ databases">
        <authorList>
            <person name="Capua I."/>
            <person name="De Benedictis P."/>
            <person name="Joannis T."/>
            <person name="Lombin L.H."/>
            <person name="Cattoli G."/>
        </authorList>
    </citation>
    <scope>NUCLEOTIDE SEQUENCE [LARGE SCALE GENOMIC DNA]</scope>
    <source>
        <strain evidence="5 6">ANC 4671</strain>
    </source>
</reference>
<dbReference type="InterPro" id="IPR002941">
    <property type="entry name" value="DNA_methylase_N4/N6"/>
</dbReference>
<sequence length="583" mass="67346">MEQKSFFYDSYTQYKNKVGLSVGDKYIKQLNDVVLVWPFKDCVLEGGQTREEQKRQEIFFNQVLAQDEITQLFEPKVLTHPVYFDAKGQHPDLNFKRNQQGKICQNLIIKGNNLLALHSLKSQFHGQVKLIYIDPPYNTGSDSFQYNDTFSRSSWLTFMKNRAEVARSLLAPSGVFIAQCSFHQYPYLRLLLDEIFNKHLCDLHIQVRHPDRTLTGDKEFNDIIEYVLIYSNDIHRKMPFQQIAKTIDDYDQYVELIDPVPAQILQCANKTVEVYLPEQYQVKTAAASTEGLKKISIRGSIREKNSSGRFFVEFLEPLKAQFPAETLFKVPDMGDDALGYRYFYAAPQGKKNGGYYQGMPQSSDITKKPYPNFFNFEKEYNTVSRQGSVEFRNGKKPEQLMKLLISMFTDQDDLILDYHLGSGTTAATAHKLGRRYIGIEQLQNQIDLALQRLQNVINGDATGISSDPEVNWQGGGTFGYFELKSHNQSFIEQIMAASDSAALFEIWQQMKQKSFLNYQLDIQKQDIYLAEFQALDFLQQQQYLIEILDKNQLYVNLSSLEDQEFVCSLTEKQLSQAFYQLKG</sequence>
<evidence type="ECO:0000256" key="3">
    <source>
        <dbReference type="ARBA" id="ARBA00022679"/>
    </source>
</evidence>
<dbReference type="PRINTS" id="PR00508">
    <property type="entry name" value="S21N4MTFRASE"/>
</dbReference>
<dbReference type="InterPro" id="IPR029063">
    <property type="entry name" value="SAM-dependent_MTases_sf"/>
</dbReference>
<dbReference type="SUPFAM" id="SSF53335">
    <property type="entry name" value="S-adenosyl-L-methionine-dependent methyltransferases"/>
    <property type="match status" value="1"/>
</dbReference>
<evidence type="ECO:0000256" key="2">
    <source>
        <dbReference type="ARBA" id="ARBA00022603"/>
    </source>
</evidence>
<name>A0A1E7R9E7_9GAMM</name>
<dbReference type="InterPro" id="IPR001091">
    <property type="entry name" value="RM_Methyltransferase"/>
</dbReference>
<feature type="domain" description="DNA methylase N-4/N-6" evidence="4">
    <location>
        <begin position="128"/>
        <end position="449"/>
    </location>
</feature>
<organism evidence="5 6">
    <name type="scientific">Acinetobacter qingfengensis</name>
    <dbReference type="NCBI Taxonomy" id="1262585"/>
    <lineage>
        <taxon>Bacteria</taxon>
        <taxon>Pseudomonadati</taxon>
        <taxon>Pseudomonadota</taxon>
        <taxon>Gammaproteobacteria</taxon>
        <taxon>Moraxellales</taxon>
        <taxon>Moraxellaceae</taxon>
        <taxon>Acinetobacter</taxon>
    </lineage>
</organism>
<gene>
    <name evidence="5" type="ORF">BJI46_03095</name>
</gene>
<keyword evidence="3" id="KW-0808">Transferase</keyword>
<evidence type="ECO:0000259" key="4">
    <source>
        <dbReference type="Pfam" id="PF01555"/>
    </source>
</evidence>
<dbReference type="Proteomes" id="UP000185895">
    <property type="component" value="Unassembled WGS sequence"/>
</dbReference>
<keyword evidence="2" id="KW-0489">Methyltransferase</keyword>
<keyword evidence="6" id="KW-1185">Reference proteome</keyword>
<dbReference type="GO" id="GO:0003677">
    <property type="term" value="F:DNA binding"/>
    <property type="evidence" value="ECO:0007669"/>
    <property type="project" value="InterPro"/>
</dbReference>
<protein>
    <recommendedName>
        <fullName evidence="4">DNA methylase N-4/N-6 domain-containing protein</fullName>
    </recommendedName>
</protein>
<evidence type="ECO:0000313" key="5">
    <source>
        <dbReference type="EMBL" id="OEY95946.1"/>
    </source>
</evidence>
<proteinExistence type="inferred from homology"/>
<dbReference type="AlphaFoldDB" id="A0A1E7R9E7"/>
<comment type="caution">
    <text evidence="5">The sequence shown here is derived from an EMBL/GenBank/DDBJ whole genome shotgun (WGS) entry which is preliminary data.</text>
</comment>
<comment type="similarity">
    <text evidence="1">Belongs to the N(4)/N(6)-methyltransferase family.</text>
</comment>
<dbReference type="GO" id="GO:0032259">
    <property type="term" value="P:methylation"/>
    <property type="evidence" value="ECO:0007669"/>
    <property type="project" value="UniProtKB-KW"/>
</dbReference>
<dbReference type="PROSITE" id="PS00092">
    <property type="entry name" value="N6_MTASE"/>
    <property type="match status" value="1"/>
</dbReference>
<evidence type="ECO:0000313" key="6">
    <source>
        <dbReference type="Proteomes" id="UP000185895"/>
    </source>
</evidence>
<dbReference type="Pfam" id="PF01555">
    <property type="entry name" value="N6_N4_Mtase"/>
    <property type="match status" value="1"/>
</dbReference>